<gene>
    <name evidence="3" type="primary">butA</name>
    <name evidence="3" type="ORF">ERS852420_01534</name>
</gene>
<dbReference type="CDD" id="cd05233">
    <property type="entry name" value="SDR_c"/>
    <property type="match status" value="1"/>
</dbReference>
<protein>
    <submittedName>
        <fullName evidence="3">Diacetyl reductase [(S)-acetoin forming]</fullName>
        <ecNumber evidence="3">1.1.1.304</ecNumber>
    </submittedName>
</protein>
<name>A0A173SN62_9FIRM</name>
<dbReference type="PRINTS" id="PR00081">
    <property type="entry name" value="GDHRDH"/>
</dbReference>
<dbReference type="FunFam" id="3.40.50.720:FF:000084">
    <property type="entry name" value="Short-chain dehydrogenase reductase"/>
    <property type="match status" value="1"/>
</dbReference>
<dbReference type="PRINTS" id="PR00080">
    <property type="entry name" value="SDRFAMILY"/>
</dbReference>
<evidence type="ECO:0000256" key="1">
    <source>
        <dbReference type="ARBA" id="ARBA00006484"/>
    </source>
</evidence>
<dbReference type="PANTHER" id="PTHR42760">
    <property type="entry name" value="SHORT-CHAIN DEHYDROGENASES/REDUCTASES FAMILY MEMBER"/>
    <property type="match status" value="1"/>
</dbReference>
<dbReference type="GO" id="GO:0052588">
    <property type="term" value="F:diacetyl reductase ((S)-acetoin forming) (NAD+) activity"/>
    <property type="evidence" value="ECO:0007669"/>
    <property type="project" value="UniProtKB-EC"/>
</dbReference>
<dbReference type="AlphaFoldDB" id="A0A173SN62"/>
<dbReference type="SUPFAM" id="SSF51735">
    <property type="entry name" value="NAD(P)-binding Rossmann-fold domains"/>
    <property type="match status" value="1"/>
</dbReference>
<dbReference type="GO" id="GO:0008206">
    <property type="term" value="P:bile acid metabolic process"/>
    <property type="evidence" value="ECO:0007669"/>
    <property type="project" value="UniProtKB-ARBA"/>
</dbReference>
<dbReference type="PANTHER" id="PTHR42760:SF40">
    <property type="entry name" value="3-OXOACYL-[ACYL-CARRIER-PROTEIN] REDUCTASE, CHLOROPLASTIC"/>
    <property type="match status" value="1"/>
</dbReference>
<dbReference type="EMBL" id="CYXV01000005">
    <property type="protein sequence ID" value="CUM91803.1"/>
    <property type="molecule type" value="Genomic_DNA"/>
</dbReference>
<dbReference type="RefSeq" id="WP_082424110.1">
    <property type="nucleotide sequence ID" value="NZ_CYXV01000005.1"/>
</dbReference>
<dbReference type="InterPro" id="IPR036291">
    <property type="entry name" value="NAD(P)-bd_dom_sf"/>
</dbReference>
<dbReference type="InterPro" id="IPR002347">
    <property type="entry name" value="SDR_fam"/>
</dbReference>
<organism evidence="3 4">
    <name type="scientific">Roseburia faecis</name>
    <dbReference type="NCBI Taxonomy" id="301302"/>
    <lineage>
        <taxon>Bacteria</taxon>
        <taxon>Bacillati</taxon>
        <taxon>Bacillota</taxon>
        <taxon>Clostridia</taxon>
        <taxon>Lachnospirales</taxon>
        <taxon>Lachnospiraceae</taxon>
        <taxon>Roseburia</taxon>
    </lineage>
</organism>
<dbReference type="Proteomes" id="UP000095495">
    <property type="component" value="Unassembled WGS sequence"/>
</dbReference>
<comment type="similarity">
    <text evidence="1">Belongs to the short-chain dehydrogenases/reductases (SDR) family.</text>
</comment>
<proteinExistence type="inferred from homology"/>
<accession>A0A173SN62</accession>
<evidence type="ECO:0000256" key="2">
    <source>
        <dbReference type="ARBA" id="ARBA00023002"/>
    </source>
</evidence>
<dbReference type="Pfam" id="PF13561">
    <property type="entry name" value="adh_short_C2"/>
    <property type="match status" value="1"/>
</dbReference>
<dbReference type="GO" id="GO:0030497">
    <property type="term" value="P:fatty acid elongation"/>
    <property type="evidence" value="ECO:0007669"/>
    <property type="project" value="TreeGrafter"/>
</dbReference>
<reference evidence="3 4" key="1">
    <citation type="submission" date="2015-09" db="EMBL/GenBank/DDBJ databases">
        <authorList>
            <consortium name="Pathogen Informatics"/>
        </authorList>
    </citation>
    <scope>NUCLEOTIDE SEQUENCE [LARGE SCALE GENOMIC DNA]</scope>
    <source>
        <strain evidence="3 4">2789STDY5608863</strain>
    </source>
</reference>
<evidence type="ECO:0000313" key="4">
    <source>
        <dbReference type="Proteomes" id="UP000095495"/>
    </source>
</evidence>
<keyword evidence="2 3" id="KW-0560">Oxidoreductase</keyword>
<sequence length="268" mass="28901">MMGIMDIDLTGQTAVVFGAGKGIGETVSKQLAQAGAIVYLASRTEANCVRVMTEIVDAGNKAVAISCDVSDINQVDAVLAQAEKETGKLDIVINNAGIDCVTPFVDCSQEEMMRVIMTNQVGVNNGLQCALRRMKKYNHGKIVTTTSFAGRRDLPHGLGFGHYGMTKAAVNYITQSAAFAGADYNINVNAVGPGIVLTKMWEDILDTAEKEGKNRKEVWNEYIKTYIPLARGAQTHEDIGYMMVFLCSKYADHITGQIIYVDGGATTA</sequence>
<dbReference type="EC" id="1.1.1.304" evidence="3"/>
<evidence type="ECO:0000313" key="3">
    <source>
        <dbReference type="EMBL" id="CUM91803.1"/>
    </source>
</evidence>
<dbReference type="Gene3D" id="3.40.50.720">
    <property type="entry name" value="NAD(P)-binding Rossmann-like Domain"/>
    <property type="match status" value="1"/>
</dbReference>